<name>A0A4S8KUA8_DENBC</name>
<proteinExistence type="predicted"/>
<dbReference type="EMBL" id="ML180022">
    <property type="protein sequence ID" value="THU79464.1"/>
    <property type="molecule type" value="Genomic_DNA"/>
</dbReference>
<dbReference type="Proteomes" id="UP000297245">
    <property type="component" value="Unassembled WGS sequence"/>
</dbReference>
<evidence type="ECO:0000313" key="1">
    <source>
        <dbReference type="EMBL" id="THU79464.1"/>
    </source>
</evidence>
<organism evidence="1 2">
    <name type="scientific">Dendrothele bispora (strain CBS 962.96)</name>
    <dbReference type="NCBI Taxonomy" id="1314807"/>
    <lineage>
        <taxon>Eukaryota</taxon>
        <taxon>Fungi</taxon>
        <taxon>Dikarya</taxon>
        <taxon>Basidiomycota</taxon>
        <taxon>Agaricomycotina</taxon>
        <taxon>Agaricomycetes</taxon>
        <taxon>Agaricomycetidae</taxon>
        <taxon>Agaricales</taxon>
        <taxon>Agaricales incertae sedis</taxon>
        <taxon>Dendrothele</taxon>
    </lineage>
</organism>
<dbReference type="AlphaFoldDB" id="A0A4S8KUA8"/>
<sequence>MFDKWEKCKPTFDGRILIIQYELTSRCQFTASTQGMPDDILKTLNRMIKSFLWEGGRPRLKQETLQKPISEGGKNLINLECLRDAISLMRLKSYLNISEKRPLWAYVADEMLSKAMTQESAKKFTSTNQIMNIFLQDWDIRKQQVPKYLADMIETGKRYDTTFETINPSIRIQDELPRVAGSTA</sequence>
<reference evidence="1 2" key="1">
    <citation type="journal article" date="2019" name="Nat. Ecol. Evol.">
        <title>Megaphylogeny resolves global patterns of mushroom evolution.</title>
        <authorList>
            <person name="Varga T."/>
            <person name="Krizsan K."/>
            <person name="Foldi C."/>
            <person name="Dima B."/>
            <person name="Sanchez-Garcia M."/>
            <person name="Sanchez-Ramirez S."/>
            <person name="Szollosi G.J."/>
            <person name="Szarkandi J.G."/>
            <person name="Papp V."/>
            <person name="Albert L."/>
            <person name="Andreopoulos W."/>
            <person name="Angelini C."/>
            <person name="Antonin V."/>
            <person name="Barry K.W."/>
            <person name="Bougher N.L."/>
            <person name="Buchanan P."/>
            <person name="Buyck B."/>
            <person name="Bense V."/>
            <person name="Catcheside P."/>
            <person name="Chovatia M."/>
            <person name="Cooper J."/>
            <person name="Damon W."/>
            <person name="Desjardin D."/>
            <person name="Finy P."/>
            <person name="Geml J."/>
            <person name="Haridas S."/>
            <person name="Hughes K."/>
            <person name="Justo A."/>
            <person name="Karasinski D."/>
            <person name="Kautmanova I."/>
            <person name="Kiss B."/>
            <person name="Kocsube S."/>
            <person name="Kotiranta H."/>
            <person name="LaButti K.M."/>
            <person name="Lechner B.E."/>
            <person name="Liimatainen K."/>
            <person name="Lipzen A."/>
            <person name="Lukacs Z."/>
            <person name="Mihaltcheva S."/>
            <person name="Morgado L.N."/>
            <person name="Niskanen T."/>
            <person name="Noordeloos M.E."/>
            <person name="Ohm R.A."/>
            <person name="Ortiz-Santana B."/>
            <person name="Ovrebo C."/>
            <person name="Racz N."/>
            <person name="Riley R."/>
            <person name="Savchenko A."/>
            <person name="Shiryaev A."/>
            <person name="Soop K."/>
            <person name="Spirin V."/>
            <person name="Szebenyi C."/>
            <person name="Tomsovsky M."/>
            <person name="Tulloss R.E."/>
            <person name="Uehling J."/>
            <person name="Grigoriev I.V."/>
            <person name="Vagvolgyi C."/>
            <person name="Papp T."/>
            <person name="Martin F.M."/>
            <person name="Miettinen O."/>
            <person name="Hibbett D.S."/>
            <person name="Nagy L.G."/>
        </authorList>
    </citation>
    <scope>NUCLEOTIDE SEQUENCE [LARGE SCALE GENOMIC DNA]</scope>
    <source>
        <strain evidence="1 2">CBS 962.96</strain>
    </source>
</reference>
<dbReference type="OrthoDB" id="2205812at2759"/>
<evidence type="ECO:0000313" key="2">
    <source>
        <dbReference type="Proteomes" id="UP000297245"/>
    </source>
</evidence>
<gene>
    <name evidence="1" type="ORF">K435DRAFT_697732</name>
</gene>
<protein>
    <submittedName>
        <fullName evidence="1">Uncharacterized protein</fullName>
    </submittedName>
</protein>
<accession>A0A4S8KUA8</accession>
<keyword evidence="2" id="KW-1185">Reference proteome</keyword>